<evidence type="ECO:0000259" key="3">
    <source>
        <dbReference type="PROSITE" id="PS50977"/>
    </source>
</evidence>
<dbReference type="Proteomes" id="UP000296883">
    <property type="component" value="Chromosome"/>
</dbReference>
<organism evidence="5 7">
    <name type="scientific">Vagococcus xieshaowenii</name>
    <dbReference type="NCBI Taxonomy" id="2562451"/>
    <lineage>
        <taxon>Bacteria</taxon>
        <taxon>Bacillati</taxon>
        <taxon>Bacillota</taxon>
        <taxon>Bacilli</taxon>
        <taxon>Lactobacillales</taxon>
        <taxon>Enterococcaceae</taxon>
        <taxon>Vagococcus</taxon>
    </lineage>
</organism>
<dbReference type="Pfam" id="PF00440">
    <property type="entry name" value="TetR_N"/>
    <property type="match status" value="1"/>
</dbReference>
<dbReference type="InterPro" id="IPR001647">
    <property type="entry name" value="HTH_TetR"/>
</dbReference>
<gene>
    <name evidence="5" type="ORF">E4031_08585</name>
    <name evidence="4" type="ORF">E4Z98_01985</name>
</gene>
<evidence type="ECO:0000313" key="4">
    <source>
        <dbReference type="EMBL" id="QCA28138.1"/>
    </source>
</evidence>
<reference evidence="4 6" key="2">
    <citation type="journal article" date="2020" name="Int. J. Syst. Evol. Microbiol.">
        <title>Vagococcus xieshaowenii sp. nov., isolated from snow finch (Montifringilla taczanowskii) cloacal content.</title>
        <authorList>
            <person name="Ge Y."/>
            <person name="Yang J."/>
            <person name="Lai X.H."/>
            <person name="Zhang G."/>
            <person name="Jin D."/>
            <person name="Lu S."/>
            <person name="Wang B."/>
            <person name="Huang Y."/>
            <person name="Huang Y."/>
            <person name="Ren Z."/>
            <person name="Zhang X."/>
            <person name="Xu J."/>
        </authorList>
    </citation>
    <scope>NUCLEOTIDE SEQUENCE [LARGE SCALE GENOMIC DNA]</scope>
    <source>
        <strain evidence="6">personal::cf-49</strain>
        <strain evidence="4">Personal::cf-49</strain>
    </source>
</reference>
<dbReference type="AlphaFoldDB" id="A0AAJ5JLF6"/>
<evidence type="ECO:0000313" key="5">
    <source>
        <dbReference type="EMBL" id="TFZ39735.1"/>
    </source>
</evidence>
<evidence type="ECO:0000313" key="7">
    <source>
        <dbReference type="Proteomes" id="UP000297725"/>
    </source>
</evidence>
<keyword evidence="1 2" id="KW-0238">DNA-binding</keyword>
<name>A0AAJ5JLF6_9ENTE</name>
<feature type="DNA-binding region" description="H-T-H motif" evidence="2">
    <location>
        <begin position="27"/>
        <end position="46"/>
    </location>
</feature>
<dbReference type="InterPro" id="IPR039532">
    <property type="entry name" value="TetR_C_Firmicutes"/>
</dbReference>
<dbReference type="GO" id="GO:0003677">
    <property type="term" value="F:DNA binding"/>
    <property type="evidence" value="ECO:0007669"/>
    <property type="project" value="UniProtKB-UniRule"/>
</dbReference>
<dbReference type="PROSITE" id="PS50977">
    <property type="entry name" value="HTH_TETR_2"/>
    <property type="match status" value="1"/>
</dbReference>
<dbReference type="Gene3D" id="1.10.357.10">
    <property type="entry name" value="Tetracycline Repressor, domain 2"/>
    <property type="match status" value="1"/>
</dbReference>
<evidence type="ECO:0000313" key="6">
    <source>
        <dbReference type="Proteomes" id="UP000296883"/>
    </source>
</evidence>
<accession>A0AAJ5JLF6</accession>
<feature type="domain" description="HTH tetR-type" evidence="3">
    <location>
        <begin position="4"/>
        <end position="64"/>
    </location>
</feature>
<proteinExistence type="predicted"/>
<evidence type="ECO:0000256" key="1">
    <source>
        <dbReference type="ARBA" id="ARBA00023125"/>
    </source>
</evidence>
<dbReference type="EMBL" id="CP038865">
    <property type="protein sequence ID" value="QCA28138.1"/>
    <property type="molecule type" value="Genomic_DNA"/>
</dbReference>
<dbReference type="EMBL" id="SRHU01000031">
    <property type="protein sequence ID" value="TFZ39735.1"/>
    <property type="molecule type" value="Genomic_DNA"/>
</dbReference>
<evidence type="ECO:0000256" key="2">
    <source>
        <dbReference type="PROSITE-ProRule" id="PRU00335"/>
    </source>
</evidence>
<dbReference type="PANTHER" id="PTHR43479">
    <property type="entry name" value="ACREF/ENVCD OPERON REPRESSOR-RELATED"/>
    <property type="match status" value="1"/>
</dbReference>
<dbReference type="Proteomes" id="UP000297725">
    <property type="component" value="Unassembled WGS sequence"/>
</dbReference>
<protein>
    <submittedName>
        <fullName evidence="5">TetR family transcriptional regulator</fullName>
    </submittedName>
</protein>
<dbReference type="InterPro" id="IPR009057">
    <property type="entry name" value="Homeodomain-like_sf"/>
</dbReference>
<dbReference type="Pfam" id="PF14278">
    <property type="entry name" value="TetR_C_8"/>
    <property type="match status" value="1"/>
</dbReference>
<sequence length="175" mass="20893">MMTNLTKAALAETLKEMIKTCPLDKITVKDLADRCQVNRQTFYYHFRDIYELVDWIIEQNFLKKFEQFMQEDNLTKNLKTMSDYVDEHKAFSLNVYRSVGKERAERYINHHIEQWLVSYLFVESSFEHNEMQIKFYVYGITGFIVDWLEGTIDLSTEELCGKLLYIVKSELVKVN</sequence>
<dbReference type="InterPro" id="IPR050624">
    <property type="entry name" value="HTH-type_Tx_Regulator"/>
</dbReference>
<dbReference type="SUPFAM" id="SSF46689">
    <property type="entry name" value="Homeodomain-like"/>
    <property type="match status" value="1"/>
</dbReference>
<reference evidence="5 7" key="1">
    <citation type="submission" date="2019-03" db="EMBL/GenBank/DDBJ databases">
        <title>Vagococcus sp. was isolated fron gut of Carduelis flavirostris.</title>
        <authorList>
            <person name="Ge Y."/>
        </authorList>
    </citation>
    <scope>NUCLEOTIDE SEQUENCE [LARGE SCALE GENOMIC DNA]</scope>
    <source>
        <strain evidence="5 7">CF-210</strain>
    </source>
</reference>
<keyword evidence="6" id="KW-1185">Reference proteome</keyword>
<dbReference type="PANTHER" id="PTHR43479:SF7">
    <property type="entry name" value="TETR-FAMILY TRANSCRIPTIONAL REGULATOR"/>
    <property type="match status" value="1"/>
</dbReference>